<feature type="transmembrane region" description="Helical" evidence="1">
    <location>
        <begin position="12"/>
        <end position="32"/>
    </location>
</feature>
<organism evidence="2 3">
    <name type="scientific">Kutzneria buriramensis</name>
    <dbReference type="NCBI Taxonomy" id="1045776"/>
    <lineage>
        <taxon>Bacteria</taxon>
        <taxon>Bacillati</taxon>
        <taxon>Actinomycetota</taxon>
        <taxon>Actinomycetes</taxon>
        <taxon>Pseudonocardiales</taxon>
        <taxon>Pseudonocardiaceae</taxon>
        <taxon>Kutzneria</taxon>
    </lineage>
</organism>
<keyword evidence="1" id="KW-0472">Membrane</keyword>
<evidence type="ECO:0000313" key="2">
    <source>
        <dbReference type="EMBL" id="REH29624.1"/>
    </source>
</evidence>
<reference evidence="2 3" key="1">
    <citation type="submission" date="2018-08" db="EMBL/GenBank/DDBJ databases">
        <title>Genomic Encyclopedia of Archaeal and Bacterial Type Strains, Phase II (KMG-II): from individual species to whole genera.</title>
        <authorList>
            <person name="Goeker M."/>
        </authorList>
    </citation>
    <scope>NUCLEOTIDE SEQUENCE [LARGE SCALE GENOMIC DNA]</scope>
    <source>
        <strain evidence="2 3">DSM 45791</strain>
    </source>
</reference>
<dbReference type="Proteomes" id="UP000256269">
    <property type="component" value="Unassembled WGS sequence"/>
</dbReference>
<sequence>MPEWISRRRQLIPLAAGVVGALLGAGSGWFWTAVTDHIHHQCAVEGPSTWCWLGGFIWGPGMVAAAMIVVALVVGLGLAVCEVWGAEAVAVWGSLLTFGAAWAFETLPVDSWTRFLVPAAILGGGLGVAVLLVEATTRWRRSMSRRPDSER</sequence>
<evidence type="ECO:0000313" key="3">
    <source>
        <dbReference type="Proteomes" id="UP000256269"/>
    </source>
</evidence>
<protein>
    <submittedName>
        <fullName evidence="2">Uncharacterized protein</fullName>
    </submittedName>
</protein>
<accession>A0A3E0GW40</accession>
<comment type="caution">
    <text evidence="2">The sequence shown here is derived from an EMBL/GenBank/DDBJ whole genome shotgun (WGS) entry which is preliminary data.</text>
</comment>
<dbReference type="EMBL" id="QUNO01000024">
    <property type="protein sequence ID" value="REH29624.1"/>
    <property type="molecule type" value="Genomic_DNA"/>
</dbReference>
<dbReference type="AlphaFoldDB" id="A0A3E0GW40"/>
<gene>
    <name evidence="2" type="ORF">BCF44_12451</name>
</gene>
<feature type="transmembrane region" description="Helical" evidence="1">
    <location>
        <begin position="83"/>
        <end position="103"/>
    </location>
</feature>
<keyword evidence="1" id="KW-0812">Transmembrane</keyword>
<keyword evidence="3" id="KW-1185">Reference proteome</keyword>
<feature type="transmembrane region" description="Helical" evidence="1">
    <location>
        <begin position="52"/>
        <end position="76"/>
    </location>
</feature>
<evidence type="ECO:0000256" key="1">
    <source>
        <dbReference type="SAM" id="Phobius"/>
    </source>
</evidence>
<name>A0A3E0GW40_9PSEU</name>
<proteinExistence type="predicted"/>
<feature type="transmembrane region" description="Helical" evidence="1">
    <location>
        <begin position="115"/>
        <end position="136"/>
    </location>
</feature>
<dbReference type="RefSeq" id="WP_116181172.1">
    <property type="nucleotide sequence ID" value="NZ_CP144375.1"/>
</dbReference>
<keyword evidence="1" id="KW-1133">Transmembrane helix</keyword>